<evidence type="ECO:0000256" key="1">
    <source>
        <dbReference type="SAM" id="MobiDB-lite"/>
    </source>
</evidence>
<dbReference type="EMBL" id="JAUHLN010000001">
    <property type="protein sequence ID" value="MDN4072230.1"/>
    <property type="molecule type" value="Genomic_DNA"/>
</dbReference>
<dbReference type="RefSeq" id="WP_290398356.1">
    <property type="nucleotide sequence ID" value="NZ_JAUHLN010000001.1"/>
</dbReference>
<evidence type="ECO:0000313" key="5">
    <source>
        <dbReference type="Proteomes" id="UP001168694"/>
    </source>
</evidence>
<dbReference type="InterPro" id="IPR006037">
    <property type="entry name" value="RCK_C"/>
</dbReference>
<keyword evidence="2" id="KW-0812">Transmembrane</keyword>
<feature type="domain" description="RCK C-terminal" evidence="3">
    <location>
        <begin position="136"/>
        <end position="222"/>
    </location>
</feature>
<dbReference type="InterPro" id="IPR036721">
    <property type="entry name" value="RCK_C_sf"/>
</dbReference>
<proteinExistence type="predicted"/>
<dbReference type="Gene3D" id="3.30.70.1450">
    <property type="entry name" value="Regulator of K+ conductance, C-terminal domain"/>
    <property type="match status" value="1"/>
</dbReference>
<dbReference type="Proteomes" id="UP001168694">
    <property type="component" value="Unassembled WGS sequence"/>
</dbReference>
<keyword evidence="5" id="KW-1185">Reference proteome</keyword>
<feature type="region of interest" description="Disordered" evidence="1">
    <location>
        <begin position="217"/>
        <end position="246"/>
    </location>
</feature>
<evidence type="ECO:0000256" key="2">
    <source>
        <dbReference type="SAM" id="Phobius"/>
    </source>
</evidence>
<dbReference type="PROSITE" id="PS51202">
    <property type="entry name" value="RCK_C"/>
    <property type="match status" value="1"/>
</dbReference>
<feature type="transmembrane region" description="Helical" evidence="2">
    <location>
        <begin position="6"/>
        <end position="26"/>
    </location>
</feature>
<sequence length="246" mass="28228">MGYIFIFLYLIIVGLVIEIASTLLVYTGLDRKISRYQVISMLTGTGFTTDESKLIIDHPLRRKISAFLILFGAFSLAVIISSISSILADDFKTTELMVISTTLLVLLLILKIPSVQTFFTQTVEEETKDSYPLSELPIKDVLYFDEEDFVTAILVREDFSFIGKEVKAVIEPGEDIHVILLIRGDLPLRENLYETEIQEGDRLIVYGNESIIKKKFNQEENEKLPDKKESRREERPQKTQQHEIDM</sequence>
<dbReference type="Pfam" id="PF02080">
    <property type="entry name" value="TrkA_C"/>
    <property type="match status" value="1"/>
</dbReference>
<keyword evidence="2" id="KW-1133">Transmembrane helix</keyword>
<reference evidence="4" key="1">
    <citation type="submission" date="2023-06" db="EMBL/GenBank/DDBJ databases">
        <title>Draft Genome Sequences of Representative Paenibacillus Polymyxa, Bacillus cereus, Fictibacillus sp., and Brevibacillus agri Strains Isolated from Amazonian Dark Earth.</title>
        <authorList>
            <person name="Pellegrinetti T.A."/>
            <person name="Cunha I.C.M."/>
            <person name="Chaves M.G."/>
            <person name="Freitas A.S."/>
            <person name="Silva A.V.R."/>
            <person name="Tsai S.M."/>
            <person name="Mendes L.W."/>
        </authorList>
    </citation>
    <scope>NUCLEOTIDE SEQUENCE</scope>
    <source>
        <strain evidence="4">CENA-BCM004</strain>
    </source>
</reference>
<evidence type="ECO:0000313" key="4">
    <source>
        <dbReference type="EMBL" id="MDN4072230.1"/>
    </source>
</evidence>
<name>A0ABT8E2T7_9BACL</name>
<comment type="caution">
    <text evidence="4">The sequence shown here is derived from an EMBL/GenBank/DDBJ whole genome shotgun (WGS) entry which is preliminary data.</text>
</comment>
<dbReference type="SUPFAM" id="SSF116726">
    <property type="entry name" value="TrkA C-terminal domain-like"/>
    <property type="match status" value="1"/>
</dbReference>
<feature type="transmembrane region" description="Helical" evidence="2">
    <location>
        <begin position="64"/>
        <end position="87"/>
    </location>
</feature>
<gene>
    <name evidence="4" type="ORF">QYF49_04195</name>
</gene>
<feature type="transmembrane region" description="Helical" evidence="2">
    <location>
        <begin position="93"/>
        <end position="110"/>
    </location>
</feature>
<keyword evidence="2" id="KW-0472">Membrane</keyword>
<organism evidence="4 5">
    <name type="scientific">Fictibacillus terranigra</name>
    <dbReference type="NCBI Taxonomy" id="3058424"/>
    <lineage>
        <taxon>Bacteria</taxon>
        <taxon>Bacillati</taxon>
        <taxon>Bacillota</taxon>
        <taxon>Bacilli</taxon>
        <taxon>Bacillales</taxon>
        <taxon>Fictibacillaceae</taxon>
        <taxon>Fictibacillus</taxon>
    </lineage>
</organism>
<evidence type="ECO:0000259" key="3">
    <source>
        <dbReference type="PROSITE" id="PS51202"/>
    </source>
</evidence>
<accession>A0ABT8E2T7</accession>
<protein>
    <submittedName>
        <fullName evidence="4">TrkA C-terminal domain-containing protein</fullName>
    </submittedName>
</protein>